<evidence type="ECO:0000313" key="7">
    <source>
        <dbReference type="RefSeq" id="XP_023930324.1"/>
    </source>
</evidence>
<evidence type="ECO:0000256" key="4">
    <source>
        <dbReference type="RuleBase" id="RU003718"/>
    </source>
</evidence>
<comment type="similarity">
    <text evidence="1 4">Belongs to the UDP-glycosyltransferase family.</text>
</comment>
<keyword evidence="2 4" id="KW-0328">Glycosyltransferase</keyword>
<dbReference type="PANTHER" id="PTHR48043">
    <property type="entry name" value="EG:EG0003.4 PROTEIN-RELATED"/>
    <property type="match status" value="1"/>
</dbReference>
<dbReference type="Gene3D" id="3.40.50.2000">
    <property type="entry name" value="Glycogen Phosphorylase B"/>
    <property type="match status" value="1"/>
</dbReference>
<dbReference type="OrthoDB" id="5835829at2759"/>
<organism evidence="6 7">
    <name type="scientific">Lingula anatina</name>
    <name type="common">Brachiopod</name>
    <name type="synonym">Lingula unguis</name>
    <dbReference type="NCBI Taxonomy" id="7574"/>
    <lineage>
        <taxon>Eukaryota</taxon>
        <taxon>Metazoa</taxon>
        <taxon>Spiralia</taxon>
        <taxon>Lophotrochozoa</taxon>
        <taxon>Brachiopoda</taxon>
        <taxon>Linguliformea</taxon>
        <taxon>Lingulata</taxon>
        <taxon>Lingulida</taxon>
        <taxon>Linguloidea</taxon>
        <taxon>Lingulidae</taxon>
        <taxon>Lingula</taxon>
    </lineage>
</organism>
<dbReference type="InParanoid" id="A0A2R2MJE7"/>
<dbReference type="Pfam" id="PF00201">
    <property type="entry name" value="UDPGT"/>
    <property type="match status" value="1"/>
</dbReference>
<dbReference type="CDD" id="cd03784">
    <property type="entry name" value="GT1_Gtf-like"/>
    <property type="match status" value="1"/>
</dbReference>
<dbReference type="InterPro" id="IPR050271">
    <property type="entry name" value="UDP-glycosyltransferase"/>
</dbReference>
<dbReference type="Proteomes" id="UP000085678">
    <property type="component" value="Unplaced"/>
</dbReference>
<name>A0A2R2MJE7_LINAN</name>
<gene>
    <name evidence="7" type="primary">LOC106151757</name>
</gene>
<dbReference type="GeneID" id="106151757"/>
<dbReference type="RefSeq" id="XP_023930324.1">
    <property type="nucleotide sequence ID" value="XM_024074556.1"/>
</dbReference>
<evidence type="ECO:0000256" key="3">
    <source>
        <dbReference type="ARBA" id="ARBA00022679"/>
    </source>
</evidence>
<evidence type="ECO:0000256" key="2">
    <source>
        <dbReference type="ARBA" id="ARBA00022676"/>
    </source>
</evidence>
<dbReference type="FunCoup" id="A0A2R2MJE7">
    <property type="interactions" value="323"/>
</dbReference>
<dbReference type="InterPro" id="IPR002213">
    <property type="entry name" value="UDP_glucos_trans"/>
</dbReference>
<keyword evidence="6" id="KW-1185">Reference proteome</keyword>
<dbReference type="GO" id="GO:0008194">
    <property type="term" value="F:UDP-glycosyltransferase activity"/>
    <property type="evidence" value="ECO:0007669"/>
    <property type="project" value="InterPro"/>
</dbReference>
<evidence type="ECO:0000256" key="1">
    <source>
        <dbReference type="ARBA" id="ARBA00009995"/>
    </source>
</evidence>
<keyword evidence="3 4" id="KW-0808">Transferase</keyword>
<accession>A0A2R2MJE7</accession>
<keyword evidence="5" id="KW-1133">Transmembrane helix</keyword>
<dbReference type="PROSITE" id="PS00375">
    <property type="entry name" value="UDPGT"/>
    <property type="match status" value="1"/>
</dbReference>
<dbReference type="SUPFAM" id="SSF53756">
    <property type="entry name" value="UDP-Glycosyltransferase/glycogen phosphorylase"/>
    <property type="match status" value="1"/>
</dbReference>
<keyword evidence="5" id="KW-0812">Transmembrane</keyword>
<protein>
    <submittedName>
        <fullName evidence="7">UDP-glucuronosyltransferase 2B13-like isoform X1</fullName>
    </submittedName>
</protein>
<sequence length="559" mass="64060">MASLLCLLVRREDREEDKCIIKKTISMTRPSKIIPTIYLLTIVMAILFHSNQSLKILALPYGVCRSSRTMNMEKLVTFLATNGHEITLYVQDTYNKSMTNRDFTKLKIKFIHFKSNGILNLGVPYCQNFNHVDRYIKSSSYTENMKLVNQCYVYCNLMLADKTALHRLEEENFDLILLDMLDLCRFFLIDHLSKPAIGLSSVTCISPNKEVPCSPAYVPSTRLPYTNNMTFFQRVGNTVFQLLDFALAAWQSSQWEHIRTKNNVSGSLPFQDTFELVSMKLIKSDPAIDYPNPSTPNLVFIGSFFIETVKPLAEDLEDFMRSSDKHGVIVMSFGSQVNYFPALHGEMFAEAFARLPQKVIWRYQGNVPRYLGNNTKLLPWLPQNDLLGHPQTKLFVSHCGIGGVHGAAYYGVPIVAIPLARDQPYFSQLISEHLNMGVSLDYVTLTSDDLYKAITEVLHNPKYRENAQRVSSRFRDQLVSSEEKILHTVNYVHKHDGAAHLKSGALMYTWYQHLLLDVIVFILMVLVAFFLCVWCLCKCVYNYCCGRWCTKSRRKEKAS</sequence>
<feature type="transmembrane region" description="Helical" evidence="5">
    <location>
        <begin position="510"/>
        <end position="537"/>
    </location>
</feature>
<keyword evidence="5" id="KW-0472">Membrane</keyword>
<proteinExistence type="inferred from homology"/>
<dbReference type="InterPro" id="IPR035595">
    <property type="entry name" value="UDP_glycos_trans_CS"/>
</dbReference>
<reference evidence="7" key="1">
    <citation type="submission" date="2025-08" db="UniProtKB">
        <authorList>
            <consortium name="RefSeq"/>
        </authorList>
    </citation>
    <scope>IDENTIFICATION</scope>
    <source>
        <tissue evidence="7">Gonads</tissue>
    </source>
</reference>
<evidence type="ECO:0000256" key="5">
    <source>
        <dbReference type="SAM" id="Phobius"/>
    </source>
</evidence>
<evidence type="ECO:0000313" key="6">
    <source>
        <dbReference type="Proteomes" id="UP000085678"/>
    </source>
</evidence>
<dbReference type="AlphaFoldDB" id="A0A2R2MJE7"/>
<dbReference type="FunFam" id="3.40.50.2000:FF:000021">
    <property type="entry name" value="UDP-glucuronosyltransferase"/>
    <property type="match status" value="1"/>
</dbReference>
<dbReference type="PANTHER" id="PTHR48043:SF145">
    <property type="entry name" value="FI06409P-RELATED"/>
    <property type="match status" value="1"/>
</dbReference>